<protein>
    <submittedName>
        <fullName evidence="1">Uncharacterized protein</fullName>
    </submittedName>
</protein>
<accession>A0ABW8AGA5</accession>
<evidence type="ECO:0000313" key="1">
    <source>
        <dbReference type="EMBL" id="MFI7445820.1"/>
    </source>
</evidence>
<reference evidence="1 2" key="1">
    <citation type="submission" date="2024-10" db="EMBL/GenBank/DDBJ databases">
        <title>The Natural Products Discovery Center: Release of the First 8490 Sequenced Strains for Exploring Actinobacteria Biosynthetic Diversity.</title>
        <authorList>
            <person name="Kalkreuter E."/>
            <person name="Kautsar S.A."/>
            <person name="Yang D."/>
            <person name="Bader C.D."/>
            <person name="Teijaro C.N."/>
            <person name="Fluegel L."/>
            <person name="Davis C.M."/>
            <person name="Simpson J.R."/>
            <person name="Lauterbach L."/>
            <person name="Steele A.D."/>
            <person name="Gui C."/>
            <person name="Meng S."/>
            <person name="Li G."/>
            <person name="Viehrig K."/>
            <person name="Ye F."/>
            <person name="Su P."/>
            <person name="Kiefer A.F."/>
            <person name="Nichols A."/>
            <person name="Cepeda A.J."/>
            <person name="Yan W."/>
            <person name="Fan B."/>
            <person name="Jiang Y."/>
            <person name="Adhikari A."/>
            <person name="Zheng C.-J."/>
            <person name="Schuster L."/>
            <person name="Cowan T.M."/>
            <person name="Smanski M.J."/>
            <person name="Chevrette M.G."/>
            <person name="De Carvalho L.P.S."/>
            <person name="Shen B."/>
        </authorList>
    </citation>
    <scope>NUCLEOTIDE SEQUENCE [LARGE SCALE GENOMIC DNA]</scope>
    <source>
        <strain evidence="1 2">NPDC049503</strain>
    </source>
</reference>
<name>A0ABW8AGA5_9ACTN</name>
<dbReference type="RefSeq" id="WP_397026312.1">
    <property type="nucleotide sequence ID" value="NZ_JBITMB010000019.1"/>
</dbReference>
<comment type="caution">
    <text evidence="1">The sequence shown here is derived from an EMBL/GenBank/DDBJ whole genome shotgun (WGS) entry which is preliminary data.</text>
</comment>
<evidence type="ECO:0000313" key="2">
    <source>
        <dbReference type="Proteomes" id="UP001612928"/>
    </source>
</evidence>
<proteinExistence type="predicted"/>
<sequence>MWRRQDAAERATGIDVRPAGWPRPRLDGLPLPWITPVLDGAAYWTQIHGGRLLRCQQQWLCQVCVLALPPQVLVLADTDGELVTDAGMHPRCTLPSLTVCEGLSPRLLLAAVTRAELRQGPSAGRPAFSGLAAVAARLAGARGRRVRVVVVVASQPDFEGK</sequence>
<dbReference type="Proteomes" id="UP001612928">
    <property type="component" value="Unassembled WGS sequence"/>
</dbReference>
<dbReference type="EMBL" id="JBITMB010000019">
    <property type="protein sequence ID" value="MFI7445820.1"/>
    <property type="molecule type" value="Genomic_DNA"/>
</dbReference>
<organism evidence="1 2">
    <name type="scientific">Nonomuraea indica</name>
    <dbReference type="NCBI Taxonomy" id="1581193"/>
    <lineage>
        <taxon>Bacteria</taxon>
        <taxon>Bacillati</taxon>
        <taxon>Actinomycetota</taxon>
        <taxon>Actinomycetes</taxon>
        <taxon>Streptosporangiales</taxon>
        <taxon>Streptosporangiaceae</taxon>
        <taxon>Nonomuraea</taxon>
    </lineage>
</organism>
<gene>
    <name evidence="1" type="ORF">ACIBP5_38140</name>
</gene>
<keyword evidence="2" id="KW-1185">Reference proteome</keyword>